<dbReference type="EMBL" id="JBJXBP010000001">
    <property type="protein sequence ID" value="KAL3849779.1"/>
    <property type="molecule type" value="Genomic_DNA"/>
</dbReference>
<dbReference type="CDD" id="cd03187">
    <property type="entry name" value="GST_C_Phi"/>
    <property type="match status" value="1"/>
</dbReference>
<name>A0ABD3UJR1_9LAMI</name>
<dbReference type="AlphaFoldDB" id="A0ABD3UJR1"/>
<dbReference type="Gene3D" id="1.20.1050.10">
    <property type="match status" value="1"/>
</dbReference>
<evidence type="ECO:0000313" key="9">
    <source>
        <dbReference type="Proteomes" id="UP001634393"/>
    </source>
</evidence>
<dbReference type="SFLD" id="SFLDS00019">
    <property type="entry name" value="Glutathione_Transferase_(cytos"/>
    <property type="match status" value="1"/>
</dbReference>
<dbReference type="SFLD" id="SFLDG01154">
    <property type="entry name" value="Main.5:_Phi-like"/>
    <property type="match status" value="1"/>
</dbReference>
<dbReference type="FunFam" id="1.20.1050.10:FF:000004">
    <property type="entry name" value="Glutathione S-transferase F2"/>
    <property type="match status" value="1"/>
</dbReference>
<evidence type="ECO:0000256" key="2">
    <source>
        <dbReference type="ARBA" id="ARBA00012452"/>
    </source>
</evidence>
<dbReference type="PROSITE" id="PS50404">
    <property type="entry name" value="GST_NTER"/>
    <property type="match status" value="1"/>
</dbReference>
<gene>
    <name evidence="8" type="ORF">ACJIZ3_011661</name>
</gene>
<comment type="catalytic activity">
    <reaction evidence="4">
        <text>RX + glutathione = an S-substituted glutathione + a halide anion + H(+)</text>
        <dbReference type="Rhea" id="RHEA:16437"/>
        <dbReference type="ChEBI" id="CHEBI:15378"/>
        <dbReference type="ChEBI" id="CHEBI:16042"/>
        <dbReference type="ChEBI" id="CHEBI:17792"/>
        <dbReference type="ChEBI" id="CHEBI:57925"/>
        <dbReference type="ChEBI" id="CHEBI:90779"/>
        <dbReference type="EC" id="2.5.1.18"/>
    </reaction>
</comment>
<dbReference type="InterPro" id="IPR004046">
    <property type="entry name" value="GST_C"/>
</dbReference>
<keyword evidence="9" id="KW-1185">Reference proteome</keyword>
<dbReference type="PANTHER" id="PTHR43900:SF47">
    <property type="entry name" value="GLUTATHIONE S-TRANSFERASE F6-RELATED"/>
    <property type="match status" value="1"/>
</dbReference>
<dbReference type="CDD" id="cd03053">
    <property type="entry name" value="GST_N_Phi"/>
    <property type="match status" value="1"/>
</dbReference>
<protein>
    <recommendedName>
        <fullName evidence="2">glutathione transferase</fullName>
        <ecNumber evidence="2">2.5.1.18</ecNumber>
    </recommendedName>
    <alternativeName>
        <fullName evidence="5">GST class-phi</fullName>
    </alternativeName>
</protein>
<proteinExistence type="inferred from homology"/>
<evidence type="ECO:0000259" key="7">
    <source>
        <dbReference type="PROSITE" id="PS50405"/>
    </source>
</evidence>
<reference evidence="8 9" key="1">
    <citation type="submission" date="2024-12" db="EMBL/GenBank/DDBJ databases">
        <title>The unique morphological basis and parallel evolutionary history of personate flowers in Penstemon.</title>
        <authorList>
            <person name="Depatie T.H."/>
            <person name="Wessinger C.A."/>
        </authorList>
    </citation>
    <scope>NUCLEOTIDE SEQUENCE [LARGE SCALE GENOMIC DNA]</scope>
    <source>
        <strain evidence="8">WTNN_2</strain>
        <tissue evidence="8">Leaf</tissue>
    </source>
</reference>
<dbReference type="InterPro" id="IPR036282">
    <property type="entry name" value="Glutathione-S-Trfase_C_sf"/>
</dbReference>
<evidence type="ECO:0000256" key="1">
    <source>
        <dbReference type="ARBA" id="ARBA00010128"/>
    </source>
</evidence>
<dbReference type="Proteomes" id="UP001634393">
    <property type="component" value="Unassembled WGS sequence"/>
</dbReference>
<organism evidence="8 9">
    <name type="scientific">Penstemon smallii</name>
    <dbReference type="NCBI Taxonomy" id="265156"/>
    <lineage>
        <taxon>Eukaryota</taxon>
        <taxon>Viridiplantae</taxon>
        <taxon>Streptophyta</taxon>
        <taxon>Embryophyta</taxon>
        <taxon>Tracheophyta</taxon>
        <taxon>Spermatophyta</taxon>
        <taxon>Magnoliopsida</taxon>
        <taxon>eudicotyledons</taxon>
        <taxon>Gunneridae</taxon>
        <taxon>Pentapetalae</taxon>
        <taxon>asterids</taxon>
        <taxon>lamiids</taxon>
        <taxon>Lamiales</taxon>
        <taxon>Plantaginaceae</taxon>
        <taxon>Cheloneae</taxon>
        <taxon>Penstemon</taxon>
    </lineage>
</organism>
<dbReference type="Pfam" id="PF00043">
    <property type="entry name" value="GST_C"/>
    <property type="match status" value="1"/>
</dbReference>
<feature type="domain" description="GST N-terminal" evidence="6">
    <location>
        <begin position="1"/>
        <end position="82"/>
    </location>
</feature>
<dbReference type="PROSITE" id="PS50405">
    <property type="entry name" value="GST_CTER"/>
    <property type="match status" value="1"/>
</dbReference>
<accession>A0ABD3UJR1</accession>
<feature type="domain" description="GST C-terminal" evidence="7">
    <location>
        <begin position="89"/>
        <end position="213"/>
    </location>
</feature>
<dbReference type="InterPro" id="IPR010987">
    <property type="entry name" value="Glutathione-S-Trfase_C-like"/>
</dbReference>
<evidence type="ECO:0000256" key="4">
    <source>
        <dbReference type="ARBA" id="ARBA00047960"/>
    </source>
</evidence>
<dbReference type="SFLD" id="SFLDG00358">
    <property type="entry name" value="Main_(cytGST)"/>
    <property type="match status" value="1"/>
</dbReference>
<comment type="similarity">
    <text evidence="1">Belongs to the GST superfamily. Phi family.</text>
</comment>
<dbReference type="EC" id="2.5.1.18" evidence="2"/>
<dbReference type="Pfam" id="PF02798">
    <property type="entry name" value="GST_N"/>
    <property type="match status" value="1"/>
</dbReference>
<dbReference type="SUPFAM" id="SSF52833">
    <property type="entry name" value="Thioredoxin-like"/>
    <property type="match status" value="1"/>
</dbReference>
<dbReference type="Gene3D" id="3.40.30.10">
    <property type="entry name" value="Glutaredoxin"/>
    <property type="match status" value="1"/>
</dbReference>
<evidence type="ECO:0000259" key="6">
    <source>
        <dbReference type="PROSITE" id="PS50404"/>
    </source>
</evidence>
<dbReference type="InterPro" id="IPR040079">
    <property type="entry name" value="Glutathione_S-Trfase"/>
</dbReference>
<dbReference type="PANTHER" id="PTHR43900">
    <property type="entry name" value="GLUTATHIONE S-TRANSFERASE RHO"/>
    <property type="match status" value="1"/>
</dbReference>
<dbReference type="InterPro" id="IPR004045">
    <property type="entry name" value="Glutathione_S-Trfase_N"/>
</dbReference>
<comment type="caution">
    <text evidence="8">The sequence shown here is derived from an EMBL/GenBank/DDBJ whole genome shotgun (WGS) entry which is preliminary data.</text>
</comment>
<dbReference type="GO" id="GO:0004364">
    <property type="term" value="F:glutathione transferase activity"/>
    <property type="evidence" value="ECO:0007669"/>
    <property type="project" value="UniProtKB-EC"/>
</dbReference>
<keyword evidence="3" id="KW-0808">Transferase</keyword>
<evidence type="ECO:0000256" key="3">
    <source>
        <dbReference type="ARBA" id="ARBA00022679"/>
    </source>
</evidence>
<dbReference type="InterPro" id="IPR034347">
    <property type="entry name" value="GST_Phi_C"/>
</dbReference>
<dbReference type="GO" id="GO:0009407">
    <property type="term" value="P:toxin catabolic process"/>
    <property type="evidence" value="ECO:0007669"/>
    <property type="project" value="UniProtKB-ARBA"/>
</dbReference>
<sequence length="213" mass="23947">MAIKVHGNPFSPPVQRVFLTLVEKDLDYEFVFVDLSIRQHKKEPYLLMNPFGQVPSFEDGDLTLFESRAITRYIAYAYADKGTPLIDQDPKKFAIISVWLEVESLKFDAAGQKLSFELVIKPLLGLTTDESAVEPLQGQLALVLDVYEARLSESKYLGGDSFTLADLHHVPIVNNLMKTKVKALFDARPHVSAWASDILARPTWAKVLASIKR</sequence>
<evidence type="ECO:0000256" key="5">
    <source>
        <dbReference type="ARBA" id="ARBA00081070"/>
    </source>
</evidence>
<dbReference type="FunFam" id="3.40.30.10:FF:000016">
    <property type="entry name" value="Glutathione S-transferase F2"/>
    <property type="match status" value="1"/>
</dbReference>
<evidence type="ECO:0000313" key="8">
    <source>
        <dbReference type="EMBL" id="KAL3849779.1"/>
    </source>
</evidence>
<dbReference type="SUPFAM" id="SSF47616">
    <property type="entry name" value="GST C-terminal domain-like"/>
    <property type="match status" value="1"/>
</dbReference>
<dbReference type="InterPro" id="IPR036249">
    <property type="entry name" value="Thioredoxin-like_sf"/>
</dbReference>